<protein>
    <submittedName>
        <fullName evidence="2">MBL fold metallo-hydrolase</fullName>
    </submittedName>
</protein>
<evidence type="ECO:0000313" key="2">
    <source>
        <dbReference type="EMBL" id="QTQ14957.1"/>
    </source>
</evidence>
<dbReference type="Proteomes" id="UP000671908">
    <property type="component" value="Chromosome"/>
</dbReference>
<gene>
    <name evidence="2" type="ORF">HRQ91_11075</name>
</gene>
<dbReference type="PANTHER" id="PTHR42663:SF6">
    <property type="entry name" value="HYDROLASE C777.06C-RELATED"/>
    <property type="match status" value="1"/>
</dbReference>
<proteinExistence type="predicted"/>
<dbReference type="CDD" id="cd16279">
    <property type="entry name" value="metallo-hydrolase-like_MBL-fold"/>
    <property type="match status" value="1"/>
</dbReference>
<dbReference type="PANTHER" id="PTHR42663">
    <property type="entry name" value="HYDROLASE C777.06C-RELATED-RELATED"/>
    <property type="match status" value="1"/>
</dbReference>
<dbReference type="AlphaFoldDB" id="A0A975F5W6"/>
<dbReference type="Pfam" id="PF12706">
    <property type="entry name" value="Lactamase_B_2"/>
    <property type="match status" value="1"/>
</dbReference>
<dbReference type="SUPFAM" id="SSF56281">
    <property type="entry name" value="Metallo-hydrolase/oxidoreductase"/>
    <property type="match status" value="1"/>
</dbReference>
<dbReference type="InterPro" id="IPR001279">
    <property type="entry name" value="Metallo-B-lactamas"/>
</dbReference>
<evidence type="ECO:0000259" key="1">
    <source>
        <dbReference type="Pfam" id="PF12706"/>
    </source>
</evidence>
<reference evidence="2 3" key="1">
    <citation type="journal article" date="2021" name="Microbiol. Resour. Announc.">
        <title>Complete Genome Sequences of Three Human Oral Treponema parvum Isolates.</title>
        <authorList>
            <person name="Zeng H."/>
            <person name="Watt R.M."/>
        </authorList>
    </citation>
    <scope>NUCLEOTIDE SEQUENCE [LARGE SCALE GENOMIC DNA]</scope>
    <source>
        <strain evidence="2 3">ATCC 700770</strain>
    </source>
</reference>
<sequence>MIFTFMGTGTSHGVPVIACKCAVCRSRDRKDKRLRCSAYIRSSDTSGKTTHILIDTGPEFRIQALKYKIPSLDALFITHSHADHLNGLDDLRIFSHTKYSDHCRSKQGDYPQTGGQGLPVYTNAETVSEIKTRFNYIFKRTQIAGGKPKLCLIDSGGFDSAHPISVGNISVIPVPMMHGELASTGWLLSCKGKDLKKHSIAYLTDCNFISDESLKLIEKNCGVLDHVVIDALRKKEHTTHLNFDSAMKYAGLLKAKHTWFTHICHDMSHTDICNYILDRVHLFPELQEAVFNGATVKPSYDGLVIRSGE</sequence>
<dbReference type="EMBL" id="CP054142">
    <property type="protein sequence ID" value="QTQ14957.1"/>
    <property type="molecule type" value="Genomic_DNA"/>
</dbReference>
<dbReference type="InterPro" id="IPR036866">
    <property type="entry name" value="RibonucZ/Hydroxyglut_hydro"/>
</dbReference>
<feature type="domain" description="Metallo-beta-lactamase" evidence="1">
    <location>
        <begin position="51"/>
        <end position="263"/>
    </location>
</feature>
<accession>A0A975F5W6</accession>
<dbReference type="RefSeq" id="WP_210119588.1">
    <property type="nucleotide sequence ID" value="NZ_CP054142.1"/>
</dbReference>
<organism evidence="2 3">
    <name type="scientific">Treponema parvum</name>
    <dbReference type="NCBI Taxonomy" id="138851"/>
    <lineage>
        <taxon>Bacteria</taxon>
        <taxon>Pseudomonadati</taxon>
        <taxon>Spirochaetota</taxon>
        <taxon>Spirochaetia</taxon>
        <taxon>Spirochaetales</taxon>
        <taxon>Treponemataceae</taxon>
        <taxon>Treponema</taxon>
    </lineage>
</organism>
<dbReference type="KEGG" id="tpav:HRQ91_11075"/>
<name>A0A975F5W6_9SPIR</name>
<evidence type="ECO:0000313" key="3">
    <source>
        <dbReference type="Proteomes" id="UP000671908"/>
    </source>
</evidence>
<dbReference type="Gene3D" id="3.60.15.10">
    <property type="entry name" value="Ribonuclease Z/Hydroxyacylglutathione hydrolase-like"/>
    <property type="match status" value="1"/>
</dbReference>
<keyword evidence="3" id="KW-1185">Reference proteome</keyword>